<proteinExistence type="predicted"/>
<organism evidence="1 2">
    <name type="scientific">Paenibacillus radicis</name>
    <name type="common">ex Xue et al. 2023</name>
    <dbReference type="NCBI Taxonomy" id="2972489"/>
    <lineage>
        <taxon>Bacteria</taxon>
        <taxon>Bacillati</taxon>
        <taxon>Bacillota</taxon>
        <taxon>Bacilli</taxon>
        <taxon>Bacillales</taxon>
        <taxon>Paenibacillaceae</taxon>
        <taxon>Paenibacillus</taxon>
    </lineage>
</organism>
<dbReference type="EMBL" id="JANQBD010000003">
    <property type="protein sequence ID" value="MCR8630635.1"/>
    <property type="molecule type" value="Genomic_DNA"/>
</dbReference>
<dbReference type="RefSeq" id="WP_258212250.1">
    <property type="nucleotide sequence ID" value="NZ_JANQBD010000003.1"/>
</dbReference>
<name>A0ABT1YCZ6_9BACL</name>
<dbReference type="SUPFAM" id="SSF101478">
    <property type="entry name" value="ADP-ribosylglycohydrolase"/>
    <property type="match status" value="1"/>
</dbReference>
<keyword evidence="2" id="KW-1185">Reference proteome</keyword>
<evidence type="ECO:0000313" key="1">
    <source>
        <dbReference type="EMBL" id="MCR8630635.1"/>
    </source>
</evidence>
<dbReference type="PANTHER" id="PTHR16222:SF12">
    <property type="entry name" value="ADP-RIBOSYLGLYCOHYDROLASE-RELATED"/>
    <property type="match status" value="1"/>
</dbReference>
<gene>
    <name evidence="1" type="ORF">NV381_05400</name>
</gene>
<dbReference type="Pfam" id="PF03747">
    <property type="entry name" value="ADP_ribosyl_GH"/>
    <property type="match status" value="1"/>
</dbReference>
<dbReference type="InterPro" id="IPR005502">
    <property type="entry name" value="Ribosyl_crysJ1"/>
</dbReference>
<sequence>MLGAIIGDVIGSVFEWHNNKSTEFELFSRFTRFTDDTVLTVAIADAVLKRKKHSNIWVDYYVSKKLYANLLRQYAQWYPNVGYGQKFEEWAHNREAKPYKSYGNGSAMRVSPIGIACSTIEEVLIESKRSAIVTHNHRHGIMAAQATACAVFLAKNNKSKQQIKDFIQRKFKYNLNQRLDEIRPNLSGISSTGNNCFPGIH</sequence>
<reference evidence="1 2" key="1">
    <citation type="submission" date="2022-08" db="EMBL/GenBank/DDBJ databases">
        <title>Paenibacillus endoradicis sp. nov., Paenibacillus radicibacter sp. nov and Paenibacillus pararadicis sp. nov., three cold-adapted plant growth-promoting bacteria isolated from root of Larix gmelinii in Great Khingan.</title>
        <authorList>
            <person name="Xue H."/>
        </authorList>
    </citation>
    <scope>NUCLEOTIDE SEQUENCE [LARGE SCALE GENOMIC DNA]</scope>
    <source>
        <strain evidence="1 2">N5-1-1-5</strain>
    </source>
</reference>
<comment type="caution">
    <text evidence="1">The sequence shown here is derived from an EMBL/GenBank/DDBJ whole genome shotgun (WGS) entry which is preliminary data.</text>
</comment>
<dbReference type="InterPro" id="IPR050792">
    <property type="entry name" value="ADP-ribosylglycohydrolase"/>
</dbReference>
<accession>A0ABT1YCZ6</accession>
<evidence type="ECO:0000313" key="2">
    <source>
        <dbReference type="Proteomes" id="UP001300012"/>
    </source>
</evidence>
<protein>
    <submittedName>
        <fullName evidence="1">ADP-ribosylglycohydrolase family protein</fullName>
    </submittedName>
</protein>
<dbReference type="PANTHER" id="PTHR16222">
    <property type="entry name" value="ADP-RIBOSYLGLYCOHYDROLASE"/>
    <property type="match status" value="1"/>
</dbReference>
<dbReference type="Gene3D" id="1.10.4080.10">
    <property type="entry name" value="ADP-ribosylation/Crystallin J1"/>
    <property type="match status" value="1"/>
</dbReference>
<dbReference type="InterPro" id="IPR036705">
    <property type="entry name" value="Ribosyl_crysJ1_sf"/>
</dbReference>
<dbReference type="Proteomes" id="UP001300012">
    <property type="component" value="Unassembled WGS sequence"/>
</dbReference>